<evidence type="ECO:0000313" key="4">
    <source>
        <dbReference type="EMBL" id="GCL66237.1"/>
    </source>
</evidence>
<dbReference type="PANTHER" id="PTHR34606:SF4">
    <property type="entry name" value="OUTER MEMBRANE LIPOPROTEIN DOLP"/>
    <property type="match status" value="1"/>
</dbReference>
<dbReference type="PROSITE" id="PS50914">
    <property type="entry name" value="BON"/>
    <property type="match status" value="2"/>
</dbReference>
<protein>
    <recommendedName>
        <fullName evidence="3">BON domain-containing protein</fullName>
    </recommendedName>
</protein>
<dbReference type="Pfam" id="PF04972">
    <property type="entry name" value="BON"/>
    <property type="match status" value="2"/>
</dbReference>
<feature type="domain" description="BON" evidence="3">
    <location>
        <begin position="56"/>
        <end position="123"/>
    </location>
</feature>
<dbReference type="InterPro" id="IPR051686">
    <property type="entry name" value="Lipoprotein_DolP"/>
</dbReference>
<proteinExistence type="predicted"/>
<keyword evidence="1 2" id="KW-0732">Signal</keyword>
<dbReference type="Gene3D" id="3.40.1520.20">
    <property type="match status" value="1"/>
</dbReference>
<dbReference type="InterPro" id="IPR007055">
    <property type="entry name" value="BON_dom"/>
</dbReference>
<evidence type="ECO:0000313" key="5">
    <source>
        <dbReference type="Proteomes" id="UP000301751"/>
    </source>
</evidence>
<feature type="signal peptide" evidence="2">
    <location>
        <begin position="1"/>
        <end position="22"/>
    </location>
</feature>
<name>A0A480B1K9_9BURK</name>
<feature type="chain" id="PRO_5019827345" description="BON domain-containing protein" evidence="2">
    <location>
        <begin position="23"/>
        <end position="209"/>
    </location>
</feature>
<dbReference type="InterPro" id="IPR014004">
    <property type="entry name" value="Transpt-assoc_nodulatn_dom_bac"/>
</dbReference>
<keyword evidence="5" id="KW-1185">Reference proteome</keyword>
<organism evidence="4 5">
    <name type="scientific">Pseudaquabacterium pictum</name>
    <dbReference type="NCBI Taxonomy" id="2315236"/>
    <lineage>
        <taxon>Bacteria</taxon>
        <taxon>Pseudomonadati</taxon>
        <taxon>Pseudomonadota</taxon>
        <taxon>Betaproteobacteria</taxon>
        <taxon>Burkholderiales</taxon>
        <taxon>Sphaerotilaceae</taxon>
        <taxon>Pseudaquabacterium</taxon>
    </lineage>
</organism>
<dbReference type="PROSITE" id="PS51257">
    <property type="entry name" value="PROKAR_LIPOPROTEIN"/>
    <property type="match status" value="1"/>
</dbReference>
<sequence length="209" mass="21833">MTPKKSISAASRMAVLAAAVSAATLLGACAPLIVGGAMVGTALSVTDRRTSGAQLEDQAIELKSINRVREAAGSESNVSVTSYNRTVLITGEVPTEAARVATEQAVARIENVRATVNELAVMGTTTLSARSNDAILSSKVKAAFVDAKDLQANAFKVVAERGTIYLMGRVTEREANRATELARATSGVGKVVKVFEILTEAELAALQRK</sequence>
<dbReference type="SMART" id="SM00749">
    <property type="entry name" value="BON"/>
    <property type="match status" value="2"/>
</dbReference>
<accession>A0A480B1K9</accession>
<evidence type="ECO:0000256" key="1">
    <source>
        <dbReference type="ARBA" id="ARBA00022729"/>
    </source>
</evidence>
<dbReference type="PANTHER" id="PTHR34606">
    <property type="entry name" value="BON DOMAIN-CONTAINING PROTEIN"/>
    <property type="match status" value="1"/>
</dbReference>
<comment type="caution">
    <text evidence="4">The sequence shown here is derived from an EMBL/GenBank/DDBJ whole genome shotgun (WGS) entry which is preliminary data.</text>
</comment>
<dbReference type="Proteomes" id="UP000301751">
    <property type="component" value="Unassembled WGS sequence"/>
</dbReference>
<dbReference type="OrthoDB" id="5294487at2"/>
<evidence type="ECO:0000256" key="2">
    <source>
        <dbReference type="SAM" id="SignalP"/>
    </source>
</evidence>
<dbReference type="AlphaFoldDB" id="A0A480B1K9"/>
<dbReference type="RefSeq" id="WP_137735937.1">
    <property type="nucleotide sequence ID" value="NZ_BJCL01000029.1"/>
</dbReference>
<reference evidence="5" key="1">
    <citation type="submission" date="2019-03" db="EMBL/GenBank/DDBJ databases">
        <title>Aquabacterium pictum sp.nov., the first bacteriochlorophyll a-containing freshwater bacterium in the genus Aquabacterium of the class Betaproteobacteria.</title>
        <authorList>
            <person name="Hirose S."/>
            <person name="Tank M."/>
            <person name="Hara E."/>
            <person name="Tamaki H."/>
            <person name="Takaichi S."/>
            <person name="Haruta S."/>
            <person name="Hanada S."/>
        </authorList>
    </citation>
    <scope>NUCLEOTIDE SEQUENCE [LARGE SCALE GENOMIC DNA]</scope>
    <source>
        <strain evidence="5">W35</strain>
    </source>
</reference>
<evidence type="ECO:0000259" key="3">
    <source>
        <dbReference type="PROSITE" id="PS50914"/>
    </source>
</evidence>
<feature type="domain" description="BON" evidence="3">
    <location>
        <begin position="132"/>
        <end position="199"/>
    </location>
</feature>
<gene>
    <name evidence="4" type="ORF">AQPW35_53180</name>
</gene>
<dbReference type="EMBL" id="BJCL01000029">
    <property type="protein sequence ID" value="GCL66237.1"/>
    <property type="molecule type" value="Genomic_DNA"/>
</dbReference>